<dbReference type="PANTHER" id="PTHR33507:SF3">
    <property type="entry name" value="INNER MEMBRANE PROTEIN YBBJ"/>
    <property type="match status" value="1"/>
</dbReference>
<evidence type="ECO:0000313" key="7">
    <source>
        <dbReference type="EMBL" id="SUB78208.1"/>
    </source>
</evidence>
<dbReference type="RefSeq" id="WP_018360635.1">
    <property type="nucleotide sequence ID" value="NZ_UGTI01000001.1"/>
</dbReference>
<feature type="transmembrane region" description="Helical" evidence="5">
    <location>
        <begin position="50"/>
        <end position="70"/>
    </location>
</feature>
<evidence type="ECO:0000256" key="1">
    <source>
        <dbReference type="ARBA" id="ARBA00004141"/>
    </source>
</evidence>
<dbReference type="AlphaFoldDB" id="A0A379DIK9"/>
<gene>
    <name evidence="7" type="ORF">NCTC13100_01361</name>
</gene>
<evidence type="ECO:0000256" key="3">
    <source>
        <dbReference type="ARBA" id="ARBA00022989"/>
    </source>
</evidence>
<evidence type="ECO:0000256" key="5">
    <source>
        <dbReference type="SAM" id="Phobius"/>
    </source>
</evidence>
<organism evidence="7 8">
    <name type="scientific">Porphyromonas macacae</name>
    <dbReference type="NCBI Taxonomy" id="28115"/>
    <lineage>
        <taxon>Bacteria</taxon>
        <taxon>Pseudomonadati</taxon>
        <taxon>Bacteroidota</taxon>
        <taxon>Bacteroidia</taxon>
        <taxon>Bacteroidales</taxon>
        <taxon>Porphyromonadaceae</taxon>
        <taxon>Porphyromonas</taxon>
    </lineage>
</organism>
<dbReference type="Proteomes" id="UP000254263">
    <property type="component" value="Unassembled WGS sequence"/>
</dbReference>
<dbReference type="EMBL" id="UGTI01000001">
    <property type="protein sequence ID" value="SUB78208.1"/>
    <property type="molecule type" value="Genomic_DNA"/>
</dbReference>
<evidence type="ECO:0000256" key="4">
    <source>
        <dbReference type="ARBA" id="ARBA00023136"/>
    </source>
</evidence>
<sequence>MDSLSLLSSWQFWLIGGLVLFILELFTPGFLLACFGVSAIIAVIPTLFGFHPVWAILTFAVCSVLSLWLLRPLMLRLSKRPEVATNTRALIGRKVKVVEVIDPETDKGLVKVDGDIWMAKTLGNEKEILPIGTDVIIVDQKSLVLYVRKA</sequence>
<feature type="domain" description="NfeD-like C-terminal" evidence="6">
    <location>
        <begin position="89"/>
        <end position="149"/>
    </location>
</feature>
<dbReference type="Gene3D" id="2.40.50.140">
    <property type="entry name" value="Nucleic acid-binding proteins"/>
    <property type="match status" value="1"/>
</dbReference>
<evidence type="ECO:0000256" key="2">
    <source>
        <dbReference type="ARBA" id="ARBA00022692"/>
    </source>
</evidence>
<keyword evidence="2 5" id="KW-0812">Transmembrane</keyword>
<evidence type="ECO:0000259" key="6">
    <source>
        <dbReference type="Pfam" id="PF01957"/>
    </source>
</evidence>
<accession>A0A379DIK9</accession>
<keyword evidence="4 5" id="KW-0472">Membrane</keyword>
<dbReference type="Pfam" id="PF01957">
    <property type="entry name" value="NfeD"/>
    <property type="match status" value="1"/>
</dbReference>
<dbReference type="InterPro" id="IPR012340">
    <property type="entry name" value="NA-bd_OB-fold"/>
</dbReference>
<dbReference type="InterPro" id="IPR002810">
    <property type="entry name" value="NfeD-like_C"/>
</dbReference>
<dbReference type="PANTHER" id="PTHR33507">
    <property type="entry name" value="INNER MEMBRANE PROTEIN YBBJ"/>
    <property type="match status" value="1"/>
</dbReference>
<evidence type="ECO:0000313" key="8">
    <source>
        <dbReference type="Proteomes" id="UP000254263"/>
    </source>
</evidence>
<name>A0A379DIK9_9PORP</name>
<dbReference type="InterPro" id="IPR052165">
    <property type="entry name" value="Membrane_assoc_protease"/>
</dbReference>
<reference evidence="7 8" key="1">
    <citation type="submission" date="2018-06" db="EMBL/GenBank/DDBJ databases">
        <authorList>
            <consortium name="Pathogen Informatics"/>
            <person name="Doyle S."/>
        </authorList>
    </citation>
    <scope>NUCLEOTIDE SEQUENCE [LARGE SCALE GENOMIC DNA]</scope>
    <source>
        <strain evidence="7 8">NCTC13100</strain>
    </source>
</reference>
<protein>
    <submittedName>
        <fullName evidence="7">NfeD-like C-terminal, partner-binding</fullName>
    </submittedName>
</protein>
<comment type="subcellular location">
    <subcellularLocation>
        <location evidence="1">Membrane</location>
        <topology evidence="1">Multi-pass membrane protein</topology>
    </subcellularLocation>
</comment>
<feature type="transmembrane region" description="Helical" evidence="5">
    <location>
        <begin position="12"/>
        <end position="44"/>
    </location>
</feature>
<dbReference type="SUPFAM" id="SSF141322">
    <property type="entry name" value="NfeD domain-like"/>
    <property type="match status" value="1"/>
</dbReference>
<dbReference type="GO" id="GO:0005886">
    <property type="term" value="C:plasma membrane"/>
    <property type="evidence" value="ECO:0007669"/>
    <property type="project" value="TreeGrafter"/>
</dbReference>
<keyword evidence="3 5" id="KW-1133">Transmembrane helix</keyword>
<proteinExistence type="predicted"/>